<dbReference type="AlphaFoldDB" id="S2DCQ9"/>
<evidence type="ECO:0000313" key="1">
    <source>
        <dbReference type="EMBL" id="EOZ96962.1"/>
    </source>
</evidence>
<dbReference type="Proteomes" id="UP000006073">
    <property type="component" value="Unassembled WGS sequence"/>
</dbReference>
<evidence type="ECO:0000313" key="2">
    <source>
        <dbReference type="Proteomes" id="UP000006073"/>
    </source>
</evidence>
<proteinExistence type="predicted"/>
<comment type="caution">
    <text evidence="1">The sequence shown here is derived from an EMBL/GenBank/DDBJ whole genome shotgun (WGS) entry which is preliminary data.</text>
</comment>
<dbReference type="STRING" id="1189612.A33Q_1880"/>
<dbReference type="EMBL" id="ALWO02000031">
    <property type="protein sequence ID" value="EOZ96962.1"/>
    <property type="molecule type" value="Genomic_DNA"/>
</dbReference>
<gene>
    <name evidence="1" type="ORF">A33Q_1880</name>
</gene>
<reference evidence="1 2" key="1">
    <citation type="journal article" date="2013" name="Genome Announc.">
        <title>Draft Genome Sequence of Indibacter alkaliphilus Strain LW1T, Isolated from Lonar Lake, a Haloalkaline Lake in the Buldana District of Maharashtra, India.</title>
        <authorList>
            <person name="Singh A."/>
            <person name="Kumar Jangir P."/>
            <person name="Sharma R."/>
            <person name="Singh A."/>
            <person name="Kumar Pinnaka A."/>
            <person name="Shivaji S."/>
        </authorList>
    </citation>
    <scope>NUCLEOTIDE SEQUENCE [LARGE SCALE GENOMIC DNA]</scope>
    <source>
        <strain evidence="2">CCUG 57479 / KCTC 22604 / LW1</strain>
    </source>
</reference>
<accession>S2DCQ9</accession>
<sequence>MPLKLYPNFGAMAESLLILIGYIRLYPINPADLPLKPLLYKIRHLFHLSH</sequence>
<organism evidence="1 2">
    <name type="scientific">Indibacter alkaliphilus (strain CCUG 57479 / KCTC 22604 / LW1)</name>
    <dbReference type="NCBI Taxonomy" id="1189612"/>
    <lineage>
        <taxon>Bacteria</taxon>
        <taxon>Pseudomonadati</taxon>
        <taxon>Bacteroidota</taxon>
        <taxon>Cytophagia</taxon>
        <taxon>Cytophagales</taxon>
        <taxon>Cyclobacteriaceae</taxon>
    </lineage>
</organism>
<keyword evidence="2" id="KW-1185">Reference proteome</keyword>
<name>S2DCQ9_INDAL</name>
<protein>
    <submittedName>
        <fullName evidence="1">Uncharacterized protein</fullName>
    </submittedName>
</protein>